<evidence type="ECO:0000259" key="2">
    <source>
        <dbReference type="Pfam" id="PF07727"/>
    </source>
</evidence>
<name>A0AAD6KHK0_9ROSI</name>
<dbReference type="InterPro" id="IPR013103">
    <property type="entry name" value="RVT_2"/>
</dbReference>
<evidence type="ECO:0000256" key="1">
    <source>
        <dbReference type="SAM" id="MobiDB-lite"/>
    </source>
</evidence>
<evidence type="ECO:0000313" key="4">
    <source>
        <dbReference type="Proteomes" id="UP001162972"/>
    </source>
</evidence>
<dbReference type="Proteomes" id="UP001162972">
    <property type="component" value="Chromosome 19"/>
</dbReference>
<dbReference type="Pfam" id="PF07727">
    <property type="entry name" value="RVT_2"/>
    <property type="match status" value="1"/>
</dbReference>
<dbReference type="EMBL" id="JAPFFJ010000007">
    <property type="protein sequence ID" value="KAJ6422482.1"/>
    <property type="molecule type" value="Genomic_DNA"/>
</dbReference>
<organism evidence="3 4">
    <name type="scientific">Salix udensis</name>
    <dbReference type="NCBI Taxonomy" id="889485"/>
    <lineage>
        <taxon>Eukaryota</taxon>
        <taxon>Viridiplantae</taxon>
        <taxon>Streptophyta</taxon>
        <taxon>Embryophyta</taxon>
        <taxon>Tracheophyta</taxon>
        <taxon>Spermatophyta</taxon>
        <taxon>Magnoliopsida</taxon>
        <taxon>eudicotyledons</taxon>
        <taxon>Gunneridae</taxon>
        <taxon>Pentapetalae</taxon>
        <taxon>rosids</taxon>
        <taxon>fabids</taxon>
        <taxon>Malpighiales</taxon>
        <taxon>Salicaceae</taxon>
        <taxon>Saliceae</taxon>
        <taxon>Salix</taxon>
    </lineage>
</organism>
<feature type="domain" description="Reverse transcriptase Ty1/copia-type" evidence="2">
    <location>
        <begin position="57"/>
        <end position="130"/>
    </location>
</feature>
<gene>
    <name evidence="3" type="ORF">OIU84_027443</name>
</gene>
<accession>A0AAD6KHK0</accession>
<reference evidence="3 4" key="1">
    <citation type="journal article" date="2023" name="Int. J. Mol. Sci.">
        <title>De Novo Assembly and Annotation of 11 Diverse Shrub Willow (Salix) Genomes Reveals Novel Gene Organization in Sex-Linked Regions.</title>
        <authorList>
            <person name="Hyden B."/>
            <person name="Feng K."/>
            <person name="Yates T.B."/>
            <person name="Jawdy S."/>
            <person name="Cereghino C."/>
            <person name="Smart L.B."/>
            <person name="Muchero W."/>
        </authorList>
    </citation>
    <scope>NUCLEOTIDE SEQUENCE [LARGE SCALE GENOMIC DNA]</scope>
    <source>
        <tissue evidence="3">Shoot tip</tissue>
    </source>
</reference>
<feature type="region of interest" description="Disordered" evidence="1">
    <location>
        <begin position="1"/>
        <end position="21"/>
    </location>
</feature>
<comment type="caution">
    <text evidence="3">The sequence shown here is derived from an EMBL/GenBank/DDBJ whole genome shotgun (WGS) entry which is preliminary data.</text>
</comment>
<protein>
    <recommendedName>
        <fullName evidence="2">Reverse transcriptase Ty1/copia-type domain-containing protein</fullName>
    </recommendedName>
</protein>
<evidence type="ECO:0000313" key="3">
    <source>
        <dbReference type="EMBL" id="KAJ6422482.1"/>
    </source>
</evidence>
<proteinExistence type="predicted"/>
<sequence length="131" mass="14600">MTALQLTQEWDGSGPPASSFNEVDSSLIEPVSYKSAMKIPVWLKAMEEEIVALHAHRTWTLVPLPSHRNLVGCKWIFQLKRHVDGSIAHHKARLVAQGFSQEPGLDYGETFSPIVKPTTVRLVLALVAHHN</sequence>
<keyword evidence="4" id="KW-1185">Reference proteome</keyword>
<dbReference type="AlphaFoldDB" id="A0AAD6KHK0"/>